<proteinExistence type="predicted"/>
<evidence type="ECO:0000313" key="2">
    <source>
        <dbReference type="EMBL" id="MPM66087.1"/>
    </source>
</evidence>
<gene>
    <name evidence="2" type="ORF">SDC9_112994</name>
</gene>
<organism evidence="2">
    <name type="scientific">bioreactor metagenome</name>
    <dbReference type="NCBI Taxonomy" id="1076179"/>
    <lineage>
        <taxon>unclassified sequences</taxon>
        <taxon>metagenomes</taxon>
        <taxon>ecological metagenomes</taxon>
    </lineage>
</organism>
<feature type="compositionally biased region" description="Basic and acidic residues" evidence="1">
    <location>
        <begin position="36"/>
        <end position="51"/>
    </location>
</feature>
<evidence type="ECO:0000256" key="1">
    <source>
        <dbReference type="SAM" id="MobiDB-lite"/>
    </source>
</evidence>
<reference evidence="2" key="1">
    <citation type="submission" date="2019-08" db="EMBL/GenBank/DDBJ databases">
        <authorList>
            <person name="Kucharzyk K."/>
            <person name="Murdoch R.W."/>
            <person name="Higgins S."/>
            <person name="Loffler F."/>
        </authorList>
    </citation>
    <scope>NUCLEOTIDE SEQUENCE</scope>
</reference>
<accession>A0A645BLH8</accession>
<feature type="region of interest" description="Disordered" evidence="1">
    <location>
        <begin position="1"/>
        <end position="61"/>
    </location>
</feature>
<dbReference type="EMBL" id="VSSQ01020881">
    <property type="protein sequence ID" value="MPM66087.1"/>
    <property type="molecule type" value="Genomic_DNA"/>
</dbReference>
<comment type="caution">
    <text evidence="2">The sequence shown here is derived from an EMBL/GenBank/DDBJ whole genome shotgun (WGS) entry which is preliminary data.</text>
</comment>
<sequence length="61" mass="6899">MTHASPEFAEHRQSCDTHQQIHQHGQEPPLSAQQTHRAEYAEGLHGKRNEGRNGYPGANRN</sequence>
<name>A0A645BLH8_9ZZZZ</name>
<dbReference type="AlphaFoldDB" id="A0A645BLH8"/>
<protein>
    <submittedName>
        <fullName evidence="2">Uncharacterized protein</fullName>
    </submittedName>
</protein>